<comment type="caution">
    <text evidence="3">The sequence shown here is derived from an EMBL/GenBank/DDBJ whole genome shotgun (WGS) entry which is preliminary data.</text>
</comment>
<keyword evidence="2" id="KW-0472">Membrane</keyword>
<accession>A0A5C7TBD0</accession>
<feature type="transmembrane region" description="Helical" evidence="2">
    <location>
        <begin position="39"/>
        <end position="63"/>
    </location>
</feature>
<dbReference type="SUPFAM" id="SSF54523">
    <property type="entry name" value="Pili subunits"/>
    <property type="match status" value="1"/>
</dbReference>
<reference evidence="3 4" key="1">
    <citation type="submission" date="2018-09" db="EMBL/GenBank/DDBJ databases">
        <title>Metagenome Assembled Genomes from an Advanced Water Purification Facility.</title>
        <authorList>
            <person name="Stamps B.W."/>
            <person name="Spear J.R."/>
        </authorList>
    </citation>
    <scope>NUCLEOTIDE SEQUENCE [LARGE SCALE GENOMIC DNA]</scope>
    <source>
        <strain evidence="3">Bin_27_1</strain>
    </source>
</reference>
<keyword evidence="2" id="KW-0812">Transmembrane</keyword>
<dbReference type="AlphaFoldDB" id="A0A5C7TBD0"/>
<feature type="compositionally biased region" description="Low complexity" evidence="1">
    <location>
        <begin position="1"/>
        <end position="24"/>
    </location>
</feature>
<proteinExistence type="predicted"/>
<feature type="region of interest" description="Disordered" evidence="1">
    <location>
        <begin position="1"/>
        <end position="33"/>
    </location>
</feature>
<keyword evidence="2" id="KW-1133">Transmembrane helix</keyword>
<sequence>MCSATAPTAARAAKASTPTSAPGSPERPALRQREPMQRGFTLVELLVVLVIVGIAGGGIALALDRAQADDGEHEVERLRRALEGAAYRAELRGRALAVDFLPDGYRFSERQPDGGWKRLEAPPEFAPRAFSGGLRVTALRVGQRAGRQALLADSGATSLPGAVAPPAGESLAAPVAEGGGGRRIVFGTRAPAFELELAEEGMRYRIAGRIDGRVERRPGAEAAR</sequence>
<dbReference type="PROSITE" id="PS00409">
    <property type="entry name" value="PROKAR_NTER_METHYL"/>
    <property type="match status" value="1"/>
</dbReference>
<name>A0A5C7TBD0_THASP</name>
<protein>
    <submittedName>
        <fullName evidence="3">Type II secretion system protein GspH</fullName>
    </submittedName>
</protein>
<dbReference type="NCBIfam" id="TIGR02532">
    <property type="entry name" value="IV_pilin_GFxxxE"/>
    <property type="match status" value="1"/>
</dbReference>
<dbReference type="InterPro" id="IPR045584">
    <property type="entry name" value="Pilin-like"/>
</dbReference>
<evidence type="ECO:0000313" key="4">
    <source>
        <dbReference type="Proteomes" id="UP000321192"/>
    </source>
</evidence>
<dbReference type="EMBL" id="SSFD01000005">
    <property type="protein sequence ID" value="TXH92536.1"/>
    <property type="molecule type" value="Genomic_DNA"/>
</dbReference>
<dbReference type="Proteomes" id="UP000321192">
    <property type="component" value="Unassembled WGS sequence"/>
</dbReference>
<evidence type="ECO:0000256" key="1">
    <source>
        <dbReference type="SAM" id="MobiDB-lite"/>
    </source>
</evidence>
<dbReference type="Pfam" id="PF07963">
    <property type="entry name" value="N_methyl"/>
    <property type="match status" value="1"/>
</dbReference>
<organism evidence="3 4">
    <name type="scientific">Thauera aminoaromatica</name>
    <dbReference type="NCBI Taxonomy" id="164330"/>
    <lineage>
        <taxon>Bacteria</taxon>
        <taxon>Pseudomonadati</taxon>
        <taxon>Pseudomonadota</taxon>
        <taxon>Betaproteobacteria</taxon>
        <taxon>Rhodocyclales</taxon>
        <taxon>Zoogloeaceae</taxon>
        <taxon>Thauera</taxon>
    </lineage>
</organism>
<dbReference type="Gene3D" id="3.55.40.10">
    <property type="entry name" value="minor pseudopilin epsh domain"/>
    <property type="match status" value="1"/>
</dbReference>
<evidence type="ECO:0000313" key="3">
    <source>
        <dbReference type="EMBL" id="TXH92536.1"/>
    </source>
</evidence>
<evidence type="ECO:0000256" key="2">
    <source>
        <dbReference type="SAM" id="Phobius"/>
    </source>
</evidence>
<dbReference type="InterPro" id="IPR012902">
    <property type="entry name" value="N_methyl_site"/>
</dbReference>
<gene>
    <name evidence="3" type="primary">gspH</name>
    <name evidence="3" type="ORF">E6Q80_00195</name>
</gene>